<proteinExistence type="predicted"/>
<keyword evidence="2" id="KW-1185">Reference proteome</keyword>
<dbReference type="OrthoDB" id="10292254at2759"/>
<organism evidence="1 2">
    <name type="scientific">Blastomyces parvus</name>
    <dbReference type="NCBI Taxonomy" id="2060905"/>
    <lineage>
        <taxon>Eukaryota</taxon>
        <taxon>Fungi</taxon>
        <taxon>Dikarya</taxon>
        <taxon>Ascomycota</taxon>
        <taxon>Pezizomycotina</taxon>
        <taxon>Eurotiomycetes</taxon>
        <taxon>Eurotiomycetidae</taxon>
        <taxon>Onygenales</taxon>
        <taxon>Ajellomycetaceae</taxon>
        <taxon>Blastomyces</taxon>
    </lineage>
</organism>
<name>A0A2B7WSS9_9EURO</name>
<protein>
    <submittedName>
        <fullName evidence="1">Uncharacterized protein</fullName>
    </submittedName>
</protein>
<gene>
    <name evidence="1" type="ORF">GX51_06267</name>
</gene>
<reference evidence="1 2" key="1">
    <citation type="submission" date="2017-10" db="EMBL/GenBank/DDBJ databases">
        <title>Comparative genomics in systemic dimorphic fungi from Ajellomycetaceae.</title>
        <authorList>
            <person name="Munoz J.F."/>
            <person name="Mcewen J.G."/>
            <person name="Clay O.K."/>
            <person name="Cuomo C.A."/>
        </authorList>
    </citation>
    <scope>NUCLEOTIDE SEQUENCE [LARGE SCALE GENOMIC DNA]</scope>
    <source>
        <strain evidence="1 2">UAMH130</strain>
    </source>
</reference>
<dbReference type="AlphaFoldDB" id="A0A2B7WSS9"/>
<dbReference type="EMBL" id="PDNC01000100">
    <property type="protein sequence ID" value="PGG99527.1"/>
    <property type="molecule type" value="Genomic_DNA"/>
</dbReference>
<sequence>MSVKVTEMKPQDIEITYLRPQDGSPEPFFVCNFALQNQEEYEPHNAAPYLIWLGNNGTNPSLPLLRLD</sequence>
<accession>A0A2B7WSS9</accession>
<dbReference type="Proteomes" id="UP000224080">
    <property type="component" value="Unassembled WGS sequence"/>
</dbReference>
<comment type="caution">
    <text evidence="1">The sequence shown here is derived from an EMBL/GenBank/DDBJ whole genome shotgun (WGS) entry which is preliminary data.</text>
</comment>
<evidence type="ECO:0000313" key="2">
    <source>
        <dbReference type="Proteomes" id="UP000224080"/>
    </source>
</evidence>
<evidence type="ECO:0000313" key="1">
    <source>
        <dbReference type="EMBL" id="PGG99527.1"/>
    </source>
</evidence>